<proteinExistence type="predicted"/>
<gene>
    <name evidence="3" type="ORF">HHU12_25385</name>
</gene>
<name>A0A7X9XC71_9BACT</name>
<feature type="region of interest" description="Disordered" evidence="2">
    <location>
        <begin position="1"/>
        <end position="23"/>
    </location>
</feature>
<dbReference type="RefSeq" id="WP_169659541.1">
    <property type="nucleotide sequence ID" value="NZ_JABANE010000094.1"/>
</dbReference>
<evidence type="ECO:0000313" key="4">
    <source>
        <dbReference type="Proteomes" id="UP000576082"/>
    </source>
</evidence>
<evidence type="ECO:0000256" key="1">
    <source>
        <dbReference type="SAM" id="Coils"/>
    </source>
</evidence>
<comment type="caution">
    <text evidence="3">The sequence shown here is derived from an EMBL/GenBank/DDBJ whole genome shotgun (WGS) entry which is preliminary data.</text>
</comment>
<evidence type="ECO:0000313" key="3">
    <source>
        <dbReference type="EMBL" id="NME71324.1"/>
    </source>
</evidence>
<dbReference type="Proteomes" id="UP000576082">
    <property type="component" value="Unassembled WGS sequence"/>
</dbReference>
<organism evidence="3 4">
    <name type="scientific">Flammeovirga aprica JL-4</name>
    <dbReference type="NCBI Taxonomy" id="694437"/>
    <lineage>
        <taxon>Bacteria</taxon>
        <taxon>Pseudomonadati</taxon>
        <taxon>Bacteroidota</taxon>
        <taxon>Cytophagia</taxon>
        <taxon>Cytophagales</taxon>
        <taxon>Flammeovirgaceae</taxon>
        <taxon>Flammeovirga</taxon>
    </lineage>
</organism>
<evidence type="ECO:0000256" key="2">
    <source>
        <dbReference type="SAM" id="MobiDB-lite"/>
    </source>
</evidence>
<sequence length="1392" mass="160323">MYERLYREQERSSSEREYSHSTTKKYEFKNDEIDASNPPPLIIKVEFHSDSEEEFYYKLYYKEPHYEYNEVARNCVIAPLNARSIYILEELKLPNSILMEAYEKIKNKFKNTQYIQFNGGDEARMTKETYFSKEKSENKGYKVKSWSVKGQLSEILGAEKSEMLTQKYRTYQSNQPLQLDYAKLSQKIYDETVHNYNRSEYIEEISKELMFINQIAPMNLGVLLYKRFSSQIGLYLKDTFYTILGTDEDEILEVLLKVDGHPPSIDKLKATFVQMHNVELDDFINQYIPSYRKEWSRLLPSLQTDPLLLDYEKMASTIHNYYTAYLKEKEEAEKHTYFPHAGLYPTTQTKPRANNHLNEIRAELAKLKRNTASIEQLVAHIDVLGVSLNDILHNMGLDKELSEYLQAPIEWKDQVTVENKAYSKDEIIEREREYNKIFEPKHKTASGYLIRHEDTGAYGYLVFNDDNIEGITQRFEITQYDLELANFWYGVHENGQYEDCIGTFWIHEGDILYLPEHFTPKNGTLYYSYNKNTGIGKKVRKEQGRFEKNFLGENLTYKYLKDRLLEFADQFDDNTRTYNFEFSGSIALTAQVSVFFYFGLDGKFGASIASGDTRSLGVNSYWSFGGNIGIGNKDIANIGVSGEYKKSLGMLEAINGSYTSIKHFMAFLDLNMYSFMEQNDWDVLLYKMGIDDNYWSHVMSQKGDVYNELSKGYTRKVNTSILGQLEGGVNGVGGFNVGYQSIEAESYEVDKIESIDQIKAYSKIKSNDQLTRYNKNDVSSKIFTTLTFGEAAECKLSFDTIESSLNSNTLGEYINFSLTINEYNIKGNTNGEQNSNGIKTIYGFVVDLATAYNSSDTKTVTDWAIQPQKNSTELKDHSKWVGRSEDRVSAIEQKRLTDYEVKDQELKEKIAKSEETYEHNKKVSENTDHKTNKQKAEQRADRARAKKDSLLQKQEENRLKAEIESQKAKTEIQRLQKKGEKLENNIERIKKFKTLFQDKFNKLRKEKLKGSANSSSTEYTKVNVCLQIIPGDFRLHYIKFSTGMAFSAKAGVSKAGWDVSGELKGIEEVEALEIMGTNTIAYASLVYNSIYKEGIKRLIGNKKKEYDNFTKDILGDIQKGDHNRILSMVHNEYIQQLGEYTSVIADYNFEKIMGRVLHSFEMGSIYSNSFEISKWPPKKQMNFVRAVEYIKDNISPEKYPSLVLAYAEQMKSYGQTGAMDCLRELILGEDTANKQWSKFKDTRGQVRASDNLLSIQGVAHEGFEKVTGLELKLPIDELKTIAVNFGVKVKIAVECYAKDVPNEQATWNDCPIDDLSPGQAHLYLGDIKSIVKYIQDKNPKKNTSAVEASEFMKSLINDDYDSNKIDLSVFEKDILFPLLIENIIYGKQLPKN</sequence>
<protein>
    <submittedName>
        <fullName evidence="3">Uncharacterized protein</fullName>
    </submittedName>
</protein>
<accession>A0A7X9XC71</accession>
<feature type="region of interest" description="Disordered" evidence="2">
    <location>
        <begin position="911"/>
        <end position="958"/>
    </location>
</feature>
<dbReference type="EMBL" id="JABANE010000094">
    <property type="protein sequence ID" value="NME71324.1"/>
    <property type="molecule type" value="Genomic_DNA"/>
</dbReference>
<reference evidence="3 4" key="1">
    <citation type="submission" date="2020-04" db="EMBL/GenBank/DDBJ databases">
        <title>Flammeovirga sp. SR4, a novel species isolated from seawater.</title>
        <authorList>
            <person name="Wang X."/>
        </authorList>
    </citation>
    <scope>NUCLEOTIDE SEQUENCE [LARGE SCALE GENOMIC DNA]</scope>
    <source>
        <strain evidence="3 4">ATCC 23126</strain>
    </source>
</reference>
<feature type="coiled-coil region" evidence="1">
    <location>
        <begin position="350"/>
        <end position="377"/>
    </location>
</feature>
<keyword evidence="1" id="KW-0175">Coiled coil</keyword>
<keyword evidence="4" id="KW-1185">Reference proteome</keyword>